<evidence type="ECO:0000313" key="1">
    <source>
        <dbReference type="EMBL" id="NLS09615.1"/>
    </source>
</evidence>
<dbReference type="GO" id="GO:0016811">
    <property type="term" value="F:hydrolase activity, acting on carbon-nitrogen (but not peptide) bonds, in linear amides"/>
    <property type="evidence" value="ECO:0007669"/>
    <property type="project" value="InterPro"/>
</dbReference>
<dbReference type="Pfam" id="PF03069">
    <property type="entry name" value="FmdA_AmdA"/>
    <property type="match status" value="2"/>
</dbReference>
<protein>
    <submittedName>
        <fullName evidence="1">Acetamidase</fullName>
    </submittedName>
</protein>
<dbReference type="AlphaFoldDB" id="A0A7X8TJF7"/>
<sequence>MASFEVPAEYNYLWTTRHKPTLEIGSGDTISFDQVPEAAGGQFDDYRAGDPIPELDFERLYPMLGPIMVEGAEPGDVLELELLEYESHGWGWTATLPGMGLLAEEFADPHLHIWDFKGSSAADFKGVASVPVRPFLGVLASTPDTDEPQGVIPPGHFGGNIDCRDLIAGTKVFLPVQTPGARLMLSDPHAAQGDGEVCVSAIEAPLGGRMKVTLHKGWSIPAPQFQTPGPLRSGIEDKGYYATMGVGPDLMGAAKDAVRYMIDHMSRRYGLDPLDAYVLSSVAVDLKISEVVDAPNWVVSAYLPLSIMNEER</sequence>
<keyword evidence="2" id="KW-1185">Reference proteome</keyword>
<accession>A0A7X8TJF7</accession>
<name>A0A7X8TJF7_9MICC</name>
<dbReference type="SUPFAM" id="SSF141130">
    <property type="entry name" value="Acetamidase/Formamidase-like"/>
    <property type="match status" value="1"/>
</dbReference>
<dbReference type="Gene3D" id="3.10.28.20">
    <property type="entry name" value="Acetamidase/Formamidase-like domains"/>
    <property type="match status" value="1"/>
</dbReference>
<dbReference type="Proteomes" id="UP000523139">
    <property type="component" value="Unassembled WGS sequence"/>
</dbReference>
<reference evidence="1 2" key="1">
    <citation type="submission" date="2020-04" db="EMBL/GenBank/DDBJ databases">
        <title>Nesterenkonia sp. nov., isolated from marine sediment.</title>
        <authorList>
            <person name="Zhang G."/>
        </authorList>
    </citation>
    <scope>NUCLEOTIDE SEQUENCE [LARGE SCALE GENOMIC DNA]</scope>
    <source>
        <strain evidence="1 2">MY13</strain>
    </source>
</reference>
<organism evidence="1 2">
    <name type="scientific">Nesterenkonia sedimenti</name>
    <dbReference type="NCBI Taxonomy" id="1463632"/>
    <lineage>
        <taxon>Bacteria</taxon>
        <taxon>Bacillati</taxon>
        <taxon>Actinomycetota</taxon>
        <taxon>Actinomycetes</taxon>
        <taxon>Micrococcales</taxon>
        <taxon>Micrococcaceae</taxon>
        <taxon>Nesterenkonia</taxon>
    </lineage>
</organism>
<dbReference type="RefSeq" id="WP_168887108.1">
    <property type="nucleotide sequence ID" value="NZ_JABAHY010000004.1"/>
</dbReference>
<dbReference type="PANTHER" id="PTHR31891:SF1">
    <property type="entry name" value="FORMAMIDASE C869.04-RELATED"/>
    <property type="match status" value="1"/>
</dbReference>
<dbReference type="InterPro" id="IPR004304">
    <property type="entry name" value="FmdA_AmdA"/>
</dbReference>
<comment type="caution">
    <text evidence="1">The sequence shown here is derived from an EMBL/GenBank/DDBJ whole genome shotgun (WGS) entry which is preliminary data.</text>
</comment>
<proteinExistence type="predicted"/>
<dbReference type="EMBL" id="JABAHY010000004">
    <property type="protein sequence ID" value="NLS09615.1"/>
    <property type="molecule type" value="Genomic_DNA"/>
</dbReference>
<dbReference type="Gene3D" id="2.60.120.580">
    <property type="entry name" value="Acetamidase/Formamidase-like domains"/>
    <property type="match status" value="2"/>
</dbReference>
<gene>
    <name evidence="1" type="ORF">HGQ17_06260</name>
</gene>
<evidence type="ECO:0000313" key="2">
    <source>
        <dbReference type="Proteomes" id="UP000523139"/>
    </source>
</evidence>
<dbReference type="PANTHER" id="PTHR31891">
    <property type="entry name" value="FORMAMIDASE C869.04-RELATED"/>
    <property type="match status" value="1"/>
</dbReference>